<dbReference type="OrthoDB" id="25778at2759"/>
<dbReference type="InterPro" id="IPR048382">
    <property type="entry name" value="BCAS3_WD40"/>
</dbReference>
<dbReference type="InParanoid" id="T0RP36"/>
<dbReference type="GO" id="GO:0006914">
    <property type="term" value="P:autophagy"/>
    <property type="evidence" value="ECO:0007669"/>
    <property type="project" value="InterPro"/>
</dbReference>
<dbReference type="eggNOG" id="KOG2109">
    <property type="taxonomic scope" value="Eukaryota"/>
</dbReference>
<feature type="compositionally biased region" description="Low complexity" evidence="1">
    <location>
        <begin position="642"/>
        <end position="654"/>
    </location>
</feature>
<dbReference type="SUPFAM" id="SSF50978">
    <property type="entry name" value="WD40 repeat-like"/>
    <property type="match status" value="1"/>
</dbReference>
<proteinExistence type="predicted"/>
<dbReference type="PANTHER" id="PTHR13268">
    <property type="entry name" value="BREAST CARCINOMA AMPLIFIED SEQUENCE 3"/>
    <property type="match status" value="1"/>
</dbReference>
<dbReference type="AlphaFoldDB" id="T0RP36"/>
<dbReference type="InterPro" id="IPR045142">
    <property type="entry name" value="BCAS3-like"/>
</dbReference>
<gene>
    <name evidence="3" type="ORF">SDRG_08411</name>
</gene>
<dbReference type="GO" id="GO:0042594">
    <property type="term" value="P:response to starvation"/>
    <property type="evidence" value="ECO:0007669"/>
    <property type="project" value="TreeGrafter"/>
</dbReference>
<dbReference type="PANTHER" id="PTHR13268:SF0">
    <property type="entry name" value="BCAS3 MICROTUBULE ASSOCIATED CELL MIGRATION FACTOR"/>
    <property type="match status" value="1"/>
</dbReference>
<feature type="compositionally biased region" description="Basic residues" evidence="1">
    <location>
        <begin position="656"/>
        <end position="669"/>
    </location>
</feature>
<dbReference type="InterPro" id="IPR015943">
    <property type="entry name" value="WD40/YVTN_repeat-like_dom_sf"/>
</dbReference>
<dbReference type="Pfam" id="PF21034">
    <property type="entry name" value="BCAS3_WD40"/>
    <property type="match status" value="1"/>
</dbReference>
<dbReference type="RefSeq" id="XP_008612520.1">
    <property type="nucleotide sequence ID" value="XM_008614298.1"/>
</dbReference>
<evidence type="ECO:0000259" key="2">
    <source>
        <dbReference type="Pfam" id="PF21034"/>
    </source>
</evidence>
<keyword evidence="4" id="KW-1185">Reference proteome</keyword>
<sequence length="669" mass="72618">MTETKAANGGMLEEWTSYFFPSPAKASQVTCLEFFQRPSTGTTLLCQAVPHRFGVFDATTMALVGQEHPLSAPVRLIRFMDAAPYTSLPSLLLVSTRICVFSLERQAVVHEVVGPMAAKDVLDVRVNDHVLTILSPRVLHLFDRRANFALQATIPTTADAMALGPRWLAFPSALDERHASGFAASSTATFTARDDYSLTNVAQGVASSLYFLSQVGRKSLATSFAATSDETRDVGSVVVHDVVTGANRIQFKAHDSPITTLTFDPSGLLLVTSSQKGQTLHVHRLLGDDHVLLYKLQRGITYARIHHVSIAVDAKWIAVTSLRGTTHVYAIWPQGGPVDGHCHAEMDYDDARQVAASKAVAVLEQQARDLGRPSWSTEKIQSLVRLRHTTPMNSTSATFQYDDDDLPALHLQCQWGLDNTLFVANAGTLKTMRLHPKLSLLENQSFALSAELTQLQSIDLEHRATHPVAHDGTPPPSTPAPSSVEVKTHHRPSIPLWAHPKITFRAVRRADGSSRVLNVRRLGPVPLPTDAADKVHERVTQGESPVFDGASKPKKHTVVPTLDLAASISKAVQSSVEIAPMDDHGLDASVQSLNLAQIQDTYFASPPLAPLDVPDLVSVHVLPPVLADSRTPVDEPFEEISAESSSADDAVAPPKARSKGRRTSKVKAK</sequence>
<dbReference type="OMA" id="ITYARIH"/>
<dbReference type="InterPro" id="IPR036322">
    <property type="entry name" value="WD40_repeat_dom_sf"/>
</dbReference>
<reference evidence="3 4" key="1">
    <citation type="submission" date="2012-04" db="EMBL/GenBank/DDBJ databases">
        <title>The Genome Sequence of Saprolegnia declina VS20.</title>
        <authorList>
            <consortium name="The Broad Institute Genome Sequencing Platform"/>
            <person name="Russ C."/>
            <person name="Nusbaum C."/>
            <person name="Tyler B."/>
            <person name="van West P."/>
            <person name="Dieguez-Uribeondo J."/>
            <person name="de Bruijn I."/>
            <person name="Tripathy S."/>
            <person name="Jiang R."/>
            <person name="Young S.K."/>
            <person name="Zeng Q."/>
            <person name="Gargeya S."/>
            <person name="Fitzgerald M."/>
            <person name="Haas B."/>
            <person name="Abouelleil A."/>
            <person name="Alvarado L."/>
            <person name="Arachchi H.M."/>
            <person name="Berlin A."/>
            <person name="Chapman S.B."/>
            <person name="Goldberg J."/>
            <person name="Griggs A."/>
            <person name="Gujja S."/>
            <person name="Hansen M."/>
            <person name="Howarth C."/>
            <person name="Imamovic A."/>
            <person name="Larimer J."/>
            <person name="McCowen C."/>
            <person name="Montmayeur A."/>
            <person name="Murphy C."/>
            <person name="Neiman D."/>
            <person name="Pearson M."/>
            <person name="Priest M."/>
            <person name="Roberts A."/>
            <person name="Saif S."/>
            <person name="Shea T."/>
            <person name="Sisk P."/>
            <person name="Sykes S."/>
            <person name="Wortman J."/>
            <person name="Nusbaum C."/>
            <person name="Birren B."/>
        </authorList>
    </citation>
    <scope>NUCLEOTIDE SEQUENCE [LARGE SCALE GENOMIC DNA]</scope>
    <source>
        <strain evidence="3 4">VS20</strain>
    </source>
</reference>
<feature type="region of interest" description="Disordered" evidence="1">
    <location>
        <begin position="466"/>
        <end position="486"/>
    </location>
</feature>
<dbReference type="Proteomes" id="UP000030762">
    <property type="component" value="Unassembled WGS sequence"/>
</dbReference>
<protein>
    <recommendedName>
        <fullName evidence="2">BCAS3 WD40 domain-containing protein</fullName>
    </recommendedName>
</protein>
<dbReference type="GO" id="GO:0005737">
    <property type="term" value="C:cytoplasm"/>
    <property type="evidence" value="ECO:0007669"/>
    <property type="project" value="TreeGrafter"/>
</dbReference>
<feature type="region of interest" description="Disordered" evidence="1">
    <location>
        <begin position="628"/>
        <end position="669"/>
    </location>
</feature>
<accession>T0RP36</accession>
<organism evidence="3 4">
    <name type="scientific">Saprolegnia diclina (strain VS20)</name>
    <dbReference type="NCBI Taxonomy" id="1156394"/>
    <lineage>
        <taxon>Eukaryota</taxon>
        <taxon>Sar</taxon>
        <taxon>Stramenopiles</taxon>
        <taxon>Oomycota</taxon>
        <taxon>Saprolegniomycetes</taxon>
        <taxon>Saprolegniales</taxon>
        <taxon>Saprolegniaceae</taxon>
        <taxon>Saprolegnia</taxon>
    </lineage>
</organism>
<evidence type="ECO:0000256" key="1">
    <source>
        <dbReference type="SAM" id="MobiDB-lite"/>
    </source>
</evidence>
<dbReference type="EMBL" id="JH767156">
    <property type="protein sequence ID" value="EQC34208.1"/>
    <property type="molecule type" value="Genomic_DNA"/>
</dbReference>
<dbReference type="VEuPathDB" id="FungiDB:SDRG_08411"/>
<evidence type="ECO:0000313" key="4">
    <source>
        <dbReference type="Proteomes" id="UP000030762"/>
    </source>
</evidence>
<dbReference type="GeneID" id="19949138"/>
<dbReference type="Gene3D" id="2.130.10.10">
    <property type="entry name" value="YVTN repeat-like/Quinoprotein amine dehydrogenase"/>
    <property type="match status" value="1"/>
</dbReference>
<name>T0RP36_SAPDV</name>
<feature type="domain" description="BCAS3 WD40" evidence="2">
    <location>
        <begin position="230"/>
        <end position="338"/>
    </location>
</feature>
<evidence type="ECO:0000313" key="3">
    <source>
        <dbReference type="EMBL" id="EQC34208.1"/>
    </source>
</evidence>